<feature type="non-terminal residue" evidence="1">
    <location>
        <position position="1"/>
    </location>
</feature>
<reference evidence="1" key="1">
    <citation type="journal article" date="2014" name="Front. Microbiol.">
        <title>High frequency of phylogenetically diverse reductive dehalogenase-homologous genes in deep subseafloor sedimentary metagenomes.</title>
        <authorList>
            <person name="Kawai M."/>
            <person name="Futagami T."/>
            <person name="Toyoda A."/>
            <person name="Takaki Y."/>
            <person name="Nishi S."/>
            <person name="Hori S."/>
            <person name="Arai W."/>
            <person name="Tsubouchi T."/>
            <person name="Morono Y."/>
            <person name="Uchiyama I."/>
            <person name="Ito T."/>
            <person name="Fujiyama A."/>
            <person name="Inagaki F."/>
            <person name="Takami H."/>
        </authorList>
    </citation>
    <scope>NUCLEOTIDE SEQUENCE</scope>
    <source>
        <strain evidence="1">Expedition CK06-06</strain>
    </source>
</reference>
<evidence type="ECO:0000313" key="1">
    <source>
        <dbReference type="EMBL" id="GAH66324.1"/>
    </source>
</evidence>
<dbReference type="EMBL" id="BARU01028067">
    <property type="protein sequence ID" value="GAH66324.1"/>
    <property type="molecule type" value="Genomic_DNA"/>
</dbReference>
<comment type="caution">
    <text evidence="1">The sequence shown here is derived from an EMBL/GenBank/DDBJ whole genome shotgun (WGS) entry which is preliminary data.</text>
</comment>
<name>X1IJM3_9ZZZZ</name>
<gene>
    <name evidence="1" type="ORF">S03H2_44848</name>
</gene>
<dbReference type="AlphaFoldDB" id="X1IJM3"/>
<protein>
    <submittedName>
        <fullName evidence="1">Uncharacterized protein</fullName>
    </submittedName>
</protein>
<accession>X1IJM3</accession>
<sequence>THVKEFFEKEVMDLIIDIWFPQEELLFISPILPQISEYLFFIIDDKIKEKLLSKKIDINLLI</sequence>
<organism evidence="1">
    <name type="scientific">marine sediment metagenome</name>
    <dbReference type="NCBI Taxonomy" id="412755"/>
    <lineage>
        <taxon>unclassified sequences</taxon>
        <taxon>metagenomes</taxon>
        <taxon>ecological metagenomes</taxon>
    </lineage>
</organism>
<proteinExistence type="predicted"/>